<reference evidence="3" key="1">
    <citation type="journal article" date="2019" name="Int. J. Syst. Evol. Microbiol.">
        <title>The Global Catalogue of Microorganisms (GCM) 10K type strain sequencing project: providing services to taxonomists for standard genome sequencing and annotation.</title>
        <authorList>
            <consortium name="The Broad Institute Genomics Platform"/>
            <consortium name="The Broad Institute Genome Sequencing Center for Infectious Disease"/>
            <person name="Wu L."/>
            <person name="Ma J."/>
        </authorList>
    </citation>
    <scope>NUCLEOTIDE SEQUENCE [LARGE SCALE GENOMIC DNA]</scope>
    <source>
        <strain evidence="3">CCM 4481</strain>
    </source>
</reference>
<dbReference type="Proteomes" id="UP001595961">
    <property type="component" value="Unassembled WGS sequence"/>
</dbReference>
<organism evidence="2 3">
    <name type="scientific">Dyella halodurans</name>
    <dbReference type="NCBI Taxonomy" id="1920171"/>
    <lineage>
        <taxon>Bacteria</taxon>
        <taxon>Pseudomonadati</taxon>
        <taxon>Pseudomonadota</taxon>
        <taxon>Gammaproteobacteria</taxon>
        <taxon>Lysobacterales</taxon>
        <taxon>Rhodanobacteraceae</taxon>
        <taxon>Dyella</taxon>
    </lineage>
</organism>
<accession>A0ABV9C0M7</accession>
<name>A0ABV9C0M7_9GAMM</name>
<dbReference type="RefSeq" id="WP_266151300.1">
    <property type="nucleotide sequence ID" value="NZ_CP064028.1"/>
</dbReference>
<keyword evidence="3" id="KW-1185">Reference proteome</keyword>
<gene>
    <name evidence="2" type="ORF">ACFO5W_07845</name>
</gene>
<proteinExistence type="predicted"/>
<feature type="chain" id="PRO_5046202604" evidence="1">
    <location>
        <begin position="18"/>
        <end position="188"/>
    </location>
</feature>
<feature type="signal peptide" evidence="1">
    <location>
        <begin position="1"/>
        <end position="17"/>
    </location>
</feature>
<evidence type="ECO:0000256" key="1">
    <source>
        <dbReference type="SAM" id="SignalP"/>
    </source>
</evidence>
<dbReference type="PROSITE" id="PS51257">
    <property type="entry name" value="PROKAR_LIPOPROTEIN"/>
    <property type="match status" value="1"/>
</dbReference>
<evidence type="ECO:0000313" key="3">
    <source>
        <dbReference type="Proteomes" id="UP001595961"/>
    </source>
</evidence>
<keyword evidence="1" id="KW-0732">Signal</keyword>
<comment type="caution">
    <text evidence="2">The sequence shown here is derived from an EMBL/GenBank/DDBJ whole genome shotgun (WGS) entry which is preliminary data.</text>
</comment>
<protein>
    <submittedName>
        <fullName evidence="2">DUF2884 family protein</fullName>
    </submittedName>
</protein>
<evidence type="ECO:0000313" key="2">
    <source>
        <dbReference type="EMBL" id="MFC4526550.1"/>
    </source>
</evidence>
<dbReference type="InterPro" id="IPR021307">
    <property type="entry name" value="DUF2884"/>
</dbReference>
<sequence length="188" mass="19393">MILRRLPCLLAMAGVIAACSNSSNDTQVFGGHTDIINHRITLQDGQVTVHAEGVPDAVVDGSGKLSIDGREVPVNDAQRALLQRYNASAQAMRADAIATGKAGAATAAKAVGSVASKLAGNDEDKATAHDQIEAAANDVKLAAAKICDDVASMKAAQDQLATQLDAFKPYASALGEANVEKCREHASN</sequence>
<dbReference type="Pfam" id="PF11101">
    <property type="entry name" value="DUF2884"/>
    <property type="match status" value="1"/>
</dbReference>
<dbReference type="EMBL" id="JBHSGA010000013">
    <property type="protein sequence ID" value="MFC4526550.1"/>
    <property type="molecule type" value="Genomic_DNA"/>
</dbReference>